<organism evidence="2 3">
    <name type="scientific">Fodinibius salinus</name>
    <dbReference type="NCBI Taxonomy" id="860790"/>
    <lineage>
        <taxon>Bacteria</taxon>
        <taxon>Pseudomonadati</taxon>
        <taxon>Balneolota</taxon>
        <taxon>Balneolia</taxon>
        <taxon>Balneolales</taxon>
        <taxon>Balneolaceae</taxon>
        <taxon>Fodinibius</taxon>
    </lineage>
</organism>
<protein>
    <submittedName>
        <fullName evidence="2">Uncharacterized protein</fullName>
    </submittedName>
</protein>
<sequence length="119" mass="13021">MKSKYFAPLMLLVMVLFTTAIQPVEASPAPDLDTTIEVADADNSAVQAPVLTSIMDYQLSDTGSQYTAMEVCNSSFHYDGLIDHQIIIVQAPENSVLQEQAGYTPYRARSNIGQLSIYA</sequence>
<keyword evidence="1" id="KW-0732">Signal</keyword>
<accession>A0A5D3YGD9</accession>
<reference evidence="2 3" key="1">
    <citation type="submission" date="2019-07" db="EMBL/GenBank/DDBJ databases">
        <title>Genomic Encyclopedia of Archaeal and Bacterial Type Strains, Phase II (KMG-II): from individual species to whole genera.</title>
        <authorList>
            <person name="Goeker M."/>
        </authorList>
    </citation>
    <scope>NUCLEOTIDE SEQUENCE [LARGE SCALE GENOMIC DNA]</scope>
    <source>
        <strain evidence="2 3">DSM 21935</strain>
    </source>
</reference>
<comment type="caution">
    <text evidence="2">The sequence shown here is derived from an EMBL/GenBank/DDBJ whole genome shotgun (WGS) entry which is preliminary data.</text>
</comment>
<dbReference type="Proteomes" id="UP000324595">
    <property type="component" value="Unassembled WGS sequence"/>
</dbReference>
<feature type="signal peptide" evidence="1">
    <location>
        <begin position="1"/>
        <end position="26"/>
    </location>
</feature>
<keyword evidence="3" id="KW-1185">Reference proteome</keyword>
<gene>
    <name evidence="2" type="ORF">LX73_2320</name>
</gene>
<evidence type="ECO:0000256" key="1">
    <source>
        <dbReference type="SAM" id="SignalP"/>
    </source>
</evidence>
<name>A0A5D3YGD9_9BACT</name>
<dbReference type="RefSeq" id="WP_148899634.1">
    <property type="nucleotide sequence ID" value="NZ_VNHY01000004.1"/>
</dbReference>
<evidence type="ECO:0000313" key="2">
    <source>
        <dbReference type="EMBL" id="TYP92073.1"/>
    </source>
</evidence>
<proteinExistence type="predicted"/>
<dbReference type="AlphaFoldDB" id="A0A5D3YGD9"/>
<evidence type="ECO:0000313" key="3">
    <source>
        <dbReference type="Proteomes" id="UP000324595"/>
    </source>
</evidence>
<dbReference type="EMBL" id="VNHY01000004">
    <property type="protein sequence ID" value="TYP92073.1"/>
    <property type="molecule type" value="Genomic_DNA"/>
</dbReference>
<feature type="chain" id="PRO_5022943109" evidence="1">
    <location>
        <begin position="27"/>
        <end position="119"/>
    </location>
</feature>